<name>A0A4Y2J300_ARAVE</name>
<comment type="caution">
    <text evidence="1">The sequence shown here is derived from an EMBL/GenBank/DDBJ whole genome shotgun (WGS) entry which is preliminary data.</text>
</comment>
<protein>
    <submittedName>
        <fullName evidence="1">Uncharacterized protein</fullName>
    </submittedName>
</protein>
<sequence length="121" mass="13853">MPHQLHMAVVHKGQLPTMFLNVVDLTSSRKLTELYAFSRCTAGMNDSVILIFESKNIKRNFSHFSSNNLRDREVSTVTFDSHILNRSGMLIKLLPCKPCHPLATWETYILCKPHNFETGYA</sequence>
<proteinExistence type="predicted"/>
<organism evidence="1 2">
    <name type="scientific">Araneus ventricosus</name>
    <name type="common">Orbweaver spider</name>
    <name type="synonym">Epeira ventricosa</name>
    <dbReference type="NCBI Taxonomy" id="182803"/>
    <lineage>
        <taxon>Eukaryota</taxon>
        <taxon>Metazoa</taxon>
        <taxon>Ecdysozoa</taxon>
        <taxon>Arthropoda</taxon>
        <taxon>Chelicerata</taxon>
        <taxon>Arachnida</taxon>
        <taxon>Araneae</taxon>
        <taxon>Araneomorphae</taxon>
        <taxon>Entelegynae</taxon>
        <taxon>Araneoidea</taxon>
        <taxon>Araneidae</taxon>
        <taxon>Araneus</taxon>
    </lineage>
</organism>
<dbReference type="AlphaFoldDB" id="A0A4Y2J300"/>
<keyword evidence="2" id="KW-1185">Reference proteome</keyword>
<dbReference type="Proteomes" id="UP000499080">
    <property type="component" value="Unassembled WGS sequence"/>
</dbReference>
<dbReference type="EMBL" id="BGPR01108695">
    <property type="protein sequence ID" value="GBM83552.1"/>
    <property type="molecule type" value="Genomic_DNA"/>
</dbReference>
<evidence type="ECO:0000313" key="1">
    <source>
        <dbReference type="EMBL" id="GBM83552.1"/>
    </source>
</evidence>
<accession>A0A4Y2J300</accession>
<gene>
    <name evidence="1" type="ORF">AVEN_252129_1</name>
</gene>
<evidence type="ECO:0000313" key="2">
    <source>
        <dbReference type="Proteomes" id="UP000499080"/>
    </source>
</evidence>
<reference evidence="1 2" key="1">
    <citation type="journal article" date="2019" name="Sci. Rep.">
        <title>Orb-weaving spider Araneus ventricosus genome elucidates the spidroin gene catalogue.</title>
        <authorList>
            <person name="Kono N."/>
            <person name="Nakamura H."/>
            <person name="Ohtoshi R."/>
            <person name="Moran D.A.P."/>
            <person name="Shinohara A."/>
            <person name="Yoshida Y."/>
            <person name="Fujiwara M."/>
            <person name="Mori M."/>
            <person name="Tomita M."/>
            <person name="Arakawa K."/>
        </authorList>
    </citation>
    <scope>NUCLEOTIDE SEQUENCE [LARGE SCALE GENOMIC DNA]</scope>
</reference>